<proteinExistence type="predicted"/>
<dbReference type="GO" id="GO:0016874">
    <property type="term" value="F:ligase activity"/>
    <property type="evidence" value="ECO:0007669"/>
    <property type="project" value="UniProtKB-KW"/>
</dbReference>
<dbReference type="PROSITE" id="PS50979">
    <property type="entry name" value="BC"/>
    <property type="match status" value="1"/>
</dbReference>
<feature type="domain" description="Biotin carboxylation" evidence="7">
    <location>
        <begin position="1"/>
        <end position="440"/>
    </location>
</feature>
<evidence type="ECO:0000256" key="1">
    <source>
        <dbReference type="ARBA" id="ARBA00022598"/>
    </source>
</evidence>
<dbReference type="Pfam" id="PF02785">
    <property type="entry name" value="Biotin_carb_C"/>
    <property type="match status" value="1"/>
</dbReference>
<comment type="caution">
    <text evidence="8">The sequence shown here is derived from an EMBL/GenBank/DDBJ whole genome shotgun (WGS) entry which is preliminary data.</text>
</comment>
<dbReference type="InterPro" id="IPR016185">
    <property type="entry name" value="PreATP-grasp_dom_sf"/>
</dbReference>
<dbReference type="InterPro" id="IPR011761">
    <property type="entry name" value="ATP-grasp"/>
</dbReference>
<dbReference type="SMART" id="SM00878">
    <property type="entry name" value="Biotin_carb_C"/>
    <property type="match status" value="1"/>
</dbReference>
<dbReference type="SUPFAM" id="SSF52440">
    <property type="entry name" value="PreATP-grasp domain"/>
    <property type="match status" value="1"/>
</dbReference>
<evidence type="ECO:0000256" key="5">
    <source>
        <dbReference type="PROSITE-ProRule" id="PRU00409"/>
    </source>
</evidence>
<dbReference type="PROSITE" id="PS00867">
    <property type="entry name" value="CPSASE_2"/>
    <property type="match status" value="1"/>
</dbReference>
<dbReference type="Pfam" id="PF02786">
    <property type="entry name" value="CPSase_L_D2"/>
    <property type="match status" value="1"/>
</dbReference>
<reference evidence="8" key="2">
    <citation type="journal article" date="2021" name="Microbiome">
        <title>Successional dynamics and alternative stable states in a saline activated sludge microbial community over 9 years.</title>
        <authorList>
            <person name="Wang Y."/>
            <person name="Ye J."/>
            <person name="Ju F."/>
            <person name="Liu L."/>
            <person name="Boyd J.A."/>
            <person name="Deng Y."/>
            <person name="Parks D.H."/>
            <person name="Jiang X."/>
            <person name="Yin X."/>
            <person name="Woodcroft B.J."/>
            <person name="Tyson G.W."/>
            <person name="Hugenholtz P."/>
            <person name="Polz M.F."/>
            <person name="Zhang T."/>
        </authorList>
    </citation>
    <scope>NUCLEOTIDE SEQUENCE</scope>
    <source>
        <strain evidence="8">HKST-UBA01</strain>
    </source>
</reference>
<dbReference type="Proteomes" id="UP000697710">
    <property type="component" value="Unassembled WGS sequence"/>
</dbReference>
<dbReference type="InterPro" id="IPR011764">
    <property type="entry name" value="Biotin_carboxylation_dom"/>
</dbReference>
<dbReference type="InterPro" id="IPR005482">
    <property type="entry name" value="Biotin_COase_C"/>
</dbReference>
<evidence type="ECO:0000259" key="7">
    <source>
        <dbReference type="PROSITE" id="PS50979"/>
    </source>
</evidence>
<keyword evidence="4" id="KW-0092">Biotin</keyword>
<keyword evidence="3 5" id="KW-0067">ATP-binding</keyword>
<dbReference type="InterPro" id="IPR005481">
    <property type="entry name" value="BC-like_N"/>
</dbReference>
<gene>
    <name evidence="8" type="ORF">KC729_07710</name>
</gene>
<dbReference type="FunFam" id="3.30.470.20:FF:000028">
    <property type="entry name" value="Methylcrotonoyl-CoA carboxylase subunit alpha, mitochondrial"/>
    <property type="match status" value="1"/>
</dbReference>
<dbReference type="AlphaFoldDB" id="A0A956LYH7"/>
<dbReference type="GO" id="GO:0005524">
    <property type="term" value="F:ATP binding"/>
    <property type="evidence" value="ECO:0007669"/>
    <property type="project" value="UniProtKB-UniRule"/>
</dbReference>
<evidence type="ECO:0000256" key="3">
    <source>
        <dbReference type="ARBA" id="ARBA00022840"/>
    </source>
</evidence>
<accession>A0A956LYH7</accession>
<dbReference type="FunFam" id="3.40.50.20:FF:000010">
    <property type="entry name" value="Propionyl-CoA carboxylase subunit alpha"/>
    <property type="match status" value="1"/>
</dbReference>
<dbReference type="SUPFAM" id="SSF56059">
    <property type="entry name" value="Glutathione synthetase ATP-binding domain-like"/>
    <property type="match status" value="1"/>
</dbReference>
<dbReference type="EMBL" id="JAGQHR010000188">
    <property type="protein sequence ID" value="MCA9727553.1"/>
    <property type="molecule type" value="Genomic_DNA"/>
</dbReference>
<dbReference type="FunFam" id="3.30.1490.20:FF:000003">
    <property type="entry name" value="acetyl-CoA carboxylase isoform X1"/>
    <property type="match status" value="1"/>
</dbReference>
<dbReference type="InterPro" id="IPR005479">
    <property type="entry name" value="CPAse_ATP-bd"/>
</dbReference>
<keyword evidence="2 5" id="KW-0547">Nucleotide-binding</keyword>
<keyword evidence="1" id="KW-0436">Ligase</keyword>
<name>A0A956LYH7_UNCEI</name>
<evidence type="ECO:0000313" key="9">
    <source>
        <dbReference type="Proteomes" id="UP000697710"/>
    </source>
</evidence>
<dbReference type="PANTHER" id="PTHR18866">
    <property type="entry name" value="CARBOXYLASE:PYRUVATE/ACETYL-COA/PROPIONYL-COA CARBOXYLASE"/>
    <property type="match status" value="1"/>
</dbReference>
<dbReference type="Pfam" id="PF00289">
    <property type="entry name" value="Biotin_carb_N"/>
    <property type="match status" value="1"/>
</dbReference>
<dbReference type="InterPro" id="IPR011054">
    <property type="entry name" value="Rudment_hybrid_motif"/>
</dbReference>
<dbReference type="Gene3D" id="3.30.470.20">
    <property type="entry name" value="ATP-grasp fold, B domain"/>
    <property type="match status" value="1"/>
</dbReference>
<dbReference type="GO" id="GO:0046872">
    <property type="term" value="F:metal ion binding"/>
    <property type="evidence" value="ECO:0007669"/>
    <property type="project" value="InterPro"/>
</dbReference>
<dbReference type="InterPro" id="IPR050856">
    <property type="entry name" value="Biotin_carboxylase_complex"/>
</dbReference>
<dbReference type="PANTHER" id="PTHR18866:SF33">
    <property type="entry name" value="METHYLCROTONOYL-COA CARBOXYLASE SUBUNIT ALPHA, MITOCHONDRIAL-RELATED"/>
    <property type="match status" value="1"/>
</dbReference>
<sequence>MANRGEIAVRVLRGAREAGLSTVAVYSDADAEAPHVAAADRAIRIGPAAASASYLNIPALIEAARVTGAEAVHPGYGFLSENPLLAEACENAGLVFVGPPAEAIRAMGDKSEARRLAVQSGLPVIPGYDGEAQDLATLQREAQQIGLPLLVKPSAGGGGKGMKRIEDARDLEEALASARREAQAAFGDDRLILERYLSTIRHVEIQIFADDHGQVVPLFERECSVQRRHQKIVEESPSMALSDDLRAAMGNAAASLARTVGYRGAGTIEFVLDEAGRFYFLEMNTRLQVEHPVTELVTGLDLVHLQLSEAMGEPLPTRALAPSLRGHAIECRIYAEDPGNGFLPSTGEVLTLVKPNGPGIRLDTGIETRSQVGLHYDPILAKLIVYAETRAQAIARLRHALTETVVLGVRTNLGFLRDVIDHPAFGRGETFTDFIPRHLADWDGDAEVSPVELALAAFASLGVGQRTSTVETGHAGGGDPSSPWDRFREFRLSNGDAR</sequence>
<feature type="domain" description="ATP-grasp" evidence="6">
    <location>
        <begin position="114"/>
        <end position="311"/>
    </location>
</feature>
<dbReference type="PROSITE" id="PS50975">
    <property type="entry name" value="ATP_GRASP"/>
    <property type="match status" value="1"/>
</dbReference>
<dbReference type="SUPFAM" id="SSF51246">
    <property type="entry name" value="Rudiment single hybrid motif"/>
    <property type="match status" value="1"/>
</dbReference>
<evidence type="ECO:0000256" key="2">
    <source>
        <dbReference type="ARBA" id="ARBA00022741"/>
    </source>
</evidence>
<protein>
    <submittedName>
        <fullName evidence="8">ATP-grasp domain-containing protein</fullName>
    </submittedName>
</protein>
<organism evidence="8 9">
    <name type="scientific">Eiseniibacteriota bacterium</name>
    <dbReference type="NCBI Taxonomy" id="2212470"/>
    <lineage>
        <taxon>Bacteria</taxon>
        <taxon>Candidatus Eiseniibacteriota</taxon>
    </lineage>
</organism>
<reference evidence="8" key="1">
    <citation type="submission" date="2020-04" db="EMBL/GenBank/DDBJ databases">
        <authorList>
            <person name="Zhang T."/>
        </authorList>
    </citation>
    <scope>NUCLEOTIDE SEQUENCE</scope>
    <source>
        <strain evidence="8">HKST-UBA01</strain>
    </source>
</reference>
<evidence type="ECO:0000256" key="4">
    <source>
        <dbReference type="ARBA" id="ARBA00023267"/>
    </source>
</evidence>
<evidence type="ECO:0000313" key="8">
    <source>
        <dbReference type="EMBL" id="MCA9727553.1"/>
    </source>
</evidence>
<evidence type="ECO:0000259" key="6">
    <source>
        <dbReference type="PROSITE" id="PS50975"/>
    </source>
</evidence>